<dbReference type="AlphaFoldDB" id="T1F677"/>
<feature type="domain" description="C2H2-type" evidence="3">
    <location>
        <begin position="441"/>
        <end position="461"/>
    </location>
</feature>
<dbReference type="InParanoid" id="T1F677"/>
<dbReference type="PANTHER" id="PTHR46954">
    <property type="entry name" value="C2H2-TYPE DOMAIN-CONTAINING PROTEIN"/>
    <property type="match status" value="1"/>
</dbReference>
<evidence type="ECO:0000256" key="1">
    <source>
        <dbReference type="SAM" id="Coils"/>
    </source>
</evidence>
<dbReference type="KEGG" id="hro:HELRODRAFT_172961"/>
<dbReference type="InterPro" id="IPR013087">
    <property type="entry name" value="Znf_C2H2_type"/>
</dbReference>
<evidence type="ECO:0000256" key="2">
    <source>
        <dbReference type="SAM" id="MobiDB-lite"/>
    </source>
</evidence>
<accession>T1F677</accession>
<feature type="coiled-coil region" evidence="1">
    <location>
        <begin position="10"/>
        <end position="65"/>
    </location>
</feature>
<reference evidence="6" key="1">
    <citation type="submission" date="2012-12" db="EMBL/GenBank/DDBJ databases">
        <authorList>
            <person name="Hellsten U."/>
            <person name="Grimwood J."/>
            <person name="Chapman J.A."/>
            <person name="Shapiro H."/>
            <person name="Aerts A."/>
            <person name="Otillar R.P."/>
            <person name="Terry A.Y."/>
            <person name="Boore J.L."/>
            <person name="Simakov O."/>
            <person name="Marletaz F."/>
            <person name="Cho S.-J."/>
            <person name="Edsinger-Gonzales E."/>
            <person name="Havlak P."/>
            <person name="Kuo D.-H."/>
            <person name="Larsson T."/>
            <person name="Lv J."/>
            <person name="Arendt D."/>
            <person name="Savage R."/>
            <person name="Osoegawa K."/>
            <person name="de Jong P."/>
            <person name="Lindberg D.R."/>
            <person name="Seaver E.C."/>
            <person name="Weisblat D.A."/>
            <person name="Putnam N.H."/>
            <person name="Grigoriev I.V."/>
            <person name="Rokhsar D.S."/>
        </authorList>
    </citation>
    <scope>NUCLEOTIDE SEQUENCE</scope>
</reference>
<proteinExistence type="predicted"/>
<protein>
    <recommendedName>
        <fullName evidence="3">C2H2-type domain-containing protein</fullName>
    </recommendedName>
</protein>
<dbReference type="STRING" id="6412.T1F677"/>
<dbReference type="OrthoDB" id="10003658at2759"/>
<evidence type="ECO:0000313" key="4">
    <source>
        <dbReference type="EMBL" id="ESO03931.1"/>
    </source>
</evidence>
<name>T1F677_HELRO</name>
<dbReference type="EnsemblMetazoa" id="HelroT172961">
    <property type="protein sequence ID" value="HelroP172961"/>
    <property type="gene ID" value="HelroG172961"/>
</dbReference>
<dbReference type="RefSeq" id="XP_009017867.1">
    <property type="nucleotide sequence ID" value="XM_009019619.1"/>
</dbReference>
<keyword evidence="6" id="KW-1185">Reference proteome</keyword>
<reference evidence="5" key="3">
    <citation type="submission" date="2015-06" db="UniProtKB">
        <authorList>
            <consortium name="EnsemblMetazoa"/>
        </authorList>
    </citation>
    <scope>IDENTIFICATION</scope>
</reference>
<dbReference type="eggNOG" id="ENOG502QWEQ">
    <property type="taxonomic scope" value="Eukaryota"/>
</dbReference>
<keyword evidence="1" id="KW-0175">Coiled coil</keyword>
<dbReference type="Proteomes" id="UP000015101">
    <property type="component" value="Unassembled WGS sequence"/>
</dbReference>
<gene>
    <name evidence="5" type="primary">20204326</name>
    <name evidence="4" type="ORF">HELRODRAFT_172961</name>
</gene>
<dbReference type="OMA" id="FIACHAP"/>
<organism evidence="5 6">
    <name type="scientific">Helobdella robusta</name>
    <name type="common">Californian leech</name>
    <dbReference type="NCBI Taxonomy" id="6412"/>
    <lineage>
        <taxon>Eukaryota</taxon>
        <taxon>Metazoa</taxon>
        <taxon>Spiralia</taxon>
        <taxon>Lophotrochozoa</taxon>
        <taxon>Annelida</taxon>
        <taxon>Clitellata</taxon>
        <taxon>Hirudinea</taxon>
        <taxon>Rhynchobdellida</taxon>
        <taxon>Glossiphoniidae</taxon>
        <taxon>Helobdella</taxon>
    </lineage>
</organism>
<evidence type="ECO:0000313" key="5">
    <source>
        <dbReference type="EnsemblMetazoa" id="HelroP172961"/>
    </source>
</evidence>
<dbReference type="EMBL" id="KB096551">
    <property type="protein sequence ID" value="ESO03931.1"/>
    <property type="molecule type" value="Genomic_DNA"/>
</dbReference>
<feature type="region of interest" description="Disordered" evidence="2">
    <location>
        <begin position="455"/>
        <end position="485"/>
    </location>
</feature>
<evidence type="ECO:0000259" key="3">
    <source>
        <dbReference type="PROSITE" id="PS00028"/>
    </source>
</evidence>
<reference evidence="4 6" key="2">
    <citation type="journal article" date="2013" name="Nature">
        <title>Insights into bilaterian evolution from three spiralian genomes.</title>
        <authorList>
            <person name="Simakov O."/>
            <person name="Marletaz F."/>
            <person name="Cho S.J."/>
            <person name="Edsinger-Gonzales E."/>
            <person name="Havlak P."/>
            <person name="Hellsten U."/>
            <person name="Kuo D.H."/>
            <person name="Larsson T."/>
            <person name="Lv J."/>
            <person name="Arendt D."/>
            <person name="Savage R."/>
            <person name="Osoegawa K."/>
            <person name="de Jong P."/>
            <person name="Grimwood J."/>
            <person name="Chapman J.A."/>
            <person name="Shapiro H."/>
            <person name="Aerts A."/>
            <person name="Otillar R.P."/>
            <person name="Terry A.Y."/>
            <person name="Boore J.L."/>
            <person name="Grigoriev I.V."/>
            <person name="Lindberg D.R."/>
            <person name="Seaver E.C."/>
            <person name="Weisblat D.A."/>
            <person name="Putnam N.H."/>
            <person name="Rokhsar D.S."/>
        </authorList>
    </citation>
    <scope>NUCLEOTIDE SEQUENCE</scope>
</reference>
<dbReference type="EMBL" id="AMQM01004414">
    <property type="status" value="NOT_ANNOTATED_CDS"/>
    <property type="molecule type" value="Genomic_DNA"/>
</dbReference>
<sequence>MLVRNSGLWNDEMKATAKELEAGQKTLEKRLKRLASDQIKKKKSRVEFKQKIEELSQIIQRLRKNDKRRTEKLQACKTLDELHEALLEHEYRISRSATYLRLLPRNSTSIEGRRHITTVPVKLLKATNSERHRHDDARFAAATDDKARVPLGLPAANKQSSILMHLDYRIQLPDHDWVVAKRHKLIPSVYAVCVVKKDHVSYSGPTAILIRSGKHDSSTAATHAYNFQTLRGISQFEEVMCSGNAVKPVVIITIDGGPDENPRYPKTLAAAYHAFRKNDLDAIFIACHAPGHSAYNAVERRMAPLLRELFGLILPHDHFGSHLDASLKTTNAELEMANFQKAGEVLAEVWNATVIDGFDVVATFVPCSTGKLDLQAPPNDWFASHVRQSQYCLHIIKCNTEACCGLKRSHFNEIFPHRFLPPPIPYIITKTGIACSQKQTCFLCHLYFPSQGAMKTHSRNHKDKGQPPVQQDQDDTPHVEQDPDEGYSGEILCSEAVSPPVRMDQPFPVVRNLFEWLQSAFVDIE</sequence>
<evidence type="ECO:0000313" key="6">
    <source>
        <dbReference type="Proteomes" id="UP000015101"/>
    </source>
</evidence>
<dbReference type="PANTHER" id="PTHR46954:SF1">
    <property type="entry name" value="C2H2-TYPE DOMAIN-CONTAINING PROTEIN"/>
    <property type="match status" value="1"/>
</dbReference>
<dbReference type="PROSITE" id="PS00028">
    <property type="entry name" value="ZINC_FINGER_C2H2_1"/>
    <property type="match status" value="1"/>
</dbReference>
<dbReference type="CTD" id="20204326"/>
<dbReference type="HOGENOM" id="CLU_519032_0_0_1"/>
<dbReference type="GeneID" id="20204326"/>